<name>A0A2P4XQ69_9STRA</name>
<keyword evidence="1" id="KW-0131">Cell cycle</keyword>
<comment type="caution">
    <text evidence="1">The sequence shown here is derived from an EMBL/GenBank/DDBJ whole genome shotgun (WGS) entry which is preliminary data.</text>
</comment>
<dbReference type="EMBL" id="NCKW01008836">
    <property type="protein sequence ID" value="POM67639.1"/>
    <property type="molecule type" value="Genomic_DNA"/>
</dbReference>
<organism evidence="1 2">
    <name type="scientific">Phytophthora palmivora</name>
    <dbReference type="NCBI Taxonomy" id="4796"/>
    <lineage>
        <taxon>Eukaryota</taxon>
        <taxon>Sar</taxon>
        <taxon>Stramenopiles</taxon>
        <taxon>Oomycota</taxon>
        <taxon>Peronosporomycetes</taxon>
        <taxon>Peronosporales</taxon>
        <taxon>Peronosporaceae</taxon>
        <taxon>Phytophthora</taxon>
    </lineage>
</organism>
<dbReference type="Proteomes" id="UP000237271">
    <property type="component" value="Unassembled WGS sequence"/>
</dbReference>
<evidence type="ECO:0000313" key="2">
    <source>
        <dbReference type="Proteomes" id="UP000237271"/>
    </source>
</evidence>
<dbReference type="OrthoDB" id="59979at2759"/>
<proteinExistence type="predicted"/>
<protein>
    <submittedName>
        <fullName evidence="1">Cell division protein ftsZ</fullName>
    </submittedName>
</protein>
<evidence type="ECO:0000313" key="1">
    <source>
        <dbReference type="EMBL" id="POM67639.1"/>
    </source>
</evidence>
<reference evidence="1 2" key="1">
    <citation type="journal article" date="2017" name="Genome Biol. Evol.">
        <title>Phytophthora megakarya and P. palmivora, closely related causal agents of cacao black pod rot, underwent increases in genome sizes and gene numbers by different mechanisms.</title>
        <authorList>
            <person name="Ali S.S."/>
            <person name="Shao J."/>
            <person name="Lary D.J."/>
            <person name="Kronmiller B."/>
            <person name="Shen D."/>
            <person name="Strem M.D."/>
            <person name="Amoako-Attah I."/>
            <person name="Akrofi A.Y."/>
            <person name="Begoude B.A."/>
            <person name="Ten Hoopen G.M."/>
            <person name="Coulibaly K."/>
            <person name="Kebe B.I."/>
            <person name="Melnick R.L."/>
            <person name="Guiltinan M.J."/>
            <person name="Tyler B.M."/>
            <person name="Meinhardt L.W."/>
            <person name="Bailey B.A."/>
        </authorList>
    </citation>
    <scope>NUCLEOTIDE SEQUENCE [LARGE SCALE GENOMIC DNA]</scope>
    <source>
        <strain evidence="2">sbr112.9</strain>
    </source>
</reference>
<keyword evidence="1" id="KW-0132">Cell division</keyword>
<dbReference type="GO" id="GO:0051301">
    <property type="term" value="P:cell division"/>
    <property type="evidence" value="ECO:0007669"/>
    <property type="project" value="UniProtKB-KW"/>
</dbReference>
<dbReference type="AlphaFoldDB" id="A0A2P4XQ69"/>
<sequence length="175" mass="19271">MVHYTLAGRVNSEEYAICDRLLDILAVTLPDCHVTKLPSKTDHWPNDAAELMRLYGFNLPTSSNLVISDVVIWTDTGRLLCSDVDAFSTFVGRNYGIQLDLTEAEVLLYIKANGFKKARKDEDDTVQVEVEAEPASSTDVSAVPAPVVEKKLVPPAVSSNQPLWLTQEHPTADLS</sequence>
<gene>
    <name evidence="1" type="ORF">PHPALM_16323</name>
</gene>
<keyword evidence="2" id="KW-1185">Reference proteome</keyword>
<feature type="non-terminal residue" evidence="1">
    <location>
        <position position="175"/>
    </location>
</feature>
<accession>A0A2P4XQ69</accession>